<evidence type="ECO:0000313" key="5">
    <source>
        <dbReference type="Proteomes" id="UP001500279"/>
    </source>
</evidence>
<reference evidence="4 5" key="1">
    <citation type="journal article" date="2019" name="Int. J. Syst. Evol. Microbiol.">
        <title>The Global Catalogue of Microorganisms (GCM) 10K type strain sequencing project: providing services to taxonomists for standard genome sequencing and annotation.</title>
        <authorList>
            <consortium name="The Broad Institute Genomics Platform"/>
            <consortium name="The Broad Institute Genome Sequencing Center for Infectious Disease"/>
            <person name="Wu L."/>
            <person name="Ma J."/>
        </authorList>
    </citation>
    <scope>NUCLEOTIDE SEQUENCE [LARGE SCALE GENOMIC DNA]</scope>
    <source>
        <strain evidence="4 5">JCM 15503</strain>
    </source>
</reference>
<dbReference type="CDD" id="cd04301">
    <property type="entry name" value="NAT_SF"/>
    <property type="match status" value="1"/>
</dbReference>
<dbReference type="PANTHER" id="PTHR43877">
    <property type="entry name" value="AMINOALKYLPHOSPHONATE N-ACETYLTRANSFERASE-RELATED-RELATED"/>
    <property type="match status" value="1"/>
</dbReference>
<keyword evidence="2" id="KW-0012">Acyltransferase</keyword>
<evidence type="ECO:0000256" key="1">
    <source>
        <dbReference type="ARBA" id="ARBA00022679"/>
    </source>
</evidence>
<dbReference type="InterPro" id="IPR000182">
    <property type="entry name" value="GNAT_dom"/>
</dbReference>
<accession>A0ABN1K1A0</accession>
<sequence>MQIDHPTEVDAQGIATAHVRSWQPAYAAILPPAFLAELSIEQRSERWRGILARQDSNTRVMRDEAGQVLGFVSHGPCRDEGSPPTRGEIWALYALPSAWGQGVGRALLQRALSELLAQGRDSVSLWVLSGNQRGIRFYRAAGFAEVPGSAKLLELGGRMVEEVQMLRPLFGEA</sequence>
<name>A0ABN1K1A0_9BURK</name>
<evidence type="ECO:0000313" key="4">
    <source>
        <dbReference type="EMBL" id="GAA0751865.1"/>
    </source>
</evidence>
<comment type="caution">
    <text evidence="4">The sequence shown here is derived from an EMBL/GenBank/DDBJ whole genome shotgun (WGS) entry which is preliminary data.</text>
</comment>
<dbReference type="SUPFAM" id="SSF55729">
    <property type="entry name" value="Acyl-CoA N-acyltransferases (Nat)"/>
    <property type="match status" value="1"/>
</dbReference>
<proteinExistence type="predicted"/>
<keyword evidence="1" id="KW-0808">Transferase</keyword>
<evidence type="ECO:0000259" key="3">
    <source>
        <dbReference type="PROSITE" id="PS51186"/>
    </source>
</evidence>
<dbReference type="Proteomes" id="UP001500279">
    <property type="component" value="Unassembled WGS sequence"/>
</dbReference>
<dbReference type="Gene3D" id="3.40.630.30">
    <property type="match status" value="1"/>
</dbReference>
<dbReference type="PROSITE" id="PS51186">
    <property type="entry name" value="GNAT"/>
    <property type="match status" value="1"/>
</dbReference>
<organism evidence="4 5">
    <name type="scientific">Ideonella azotifigens</name>
    <dbReference type="NCBI Taxonomy" id="513160"/>
    <lineage>
        <taxon>Bacteria</taxon>
        <taxon>Pseudomonadati</taxon>
        <taxon>Pseudomonadota</taxon>
        <taxon>Betaproteobacteria</taxon>
        <taxon>Burkholderiales</taxon>
        <taxon>Sphaerotilaceae</taxon>
        <taxon>Ideonella</taxon>
    </lineage>
</organism>
<gene>
    <name evidence="4" type="ORF">GCM10009107_25070</name>
</gene>
<dbReference type="Pfam" id="PF00583">
    <property type="entry name" value="Acetyltransf_1"/>
    <property type="match status" value="1"/>
</dbReference>
<dbReference type="EMBL" id="BAAAEW010000014">
    <property type="protein sequence ID" value="GAA0751865.1"/>
    <property type="molecule type" value="Genomic_DNA"/>
</dbReference>
<protein>
    <submittedName>
        <fullName evidence="4">GNAT family N-acetyltransferase</fullName>
    </submittedName>
</protein>
<dbReference type="RefSeq" id="WP_141287443.1">
    <property type="nucleotide sequence ID" value="NZ_BAAAEW010000014.1"/>
</dbReference>
<evidence type="ECO:0000256" key="2">
    <source>
        <dbReference type="ARBA" id="ARBA00023315"/>
    </source>
</evidence>
<dbReference type="InterPro" id="IPR016181">
    <property type="entry name" value="Acyl_CoA_acyltransferase"/>
</dbReference>
<feature type="domain" description="N-acetyltransferase" evidence="3">
    <location>
        <begin position="1"/>
        <end position="167"/>
    </location>
</feature>
<dbReference type="InterPro" id="IPR050832">
    <property type="entry name" value="Bact_Acetyltransf"/>
</dbReference>
<keyword evidence="5" id="KW-1185">Reference proteome</keyword>